<dbReference type="SUPFAM" id="SSF54534">
    <property type="entry name" value="FKBP-like"/>
    <property type="match status" value="1"/>
</dbReference>
<dbReference type="GO" id="GO:0003755">
    <property type="term" value="F:peptidyl-prolyl cis-trans isomerase activity"/>
    <property type="evidence" value="ECO:0007669"/>
    <property type="project" value="UniProtKB-KW"/>
</dbReference>
<dbReference type="Gene3D" id="3.10.50.40">
    <property type="match status" value="1"/>
</dbReference>
<reference evidence="7 8" key="1">
    <citation type="submission" date="2018-07" db="EMBL/GenBank/DDBJ databases">
        <title>Leeuwenhoekiella genomics.</title>
        <authorList>
            <person name="Tahon G."/>
            <person name="Willems A."/>
        </authorList>
    </citation>
    <scope>NUCLEOTIDE SEQUENCE [LARGE SCALE GENOMIC DNA]</scope>
    <source>
        <strain evidence="7 8">LMG 29608</strain>
    </source>
</reference>
<dbReference type="InterPro" id="IPR028974">
    <property type="entry name" value="TSP_type-3_rpt"/>
</dbReference>
<dbReference type="GO" id="GO:0005509">
    <property type="term" value="F:calcium ion binding"/>
    <property type="evidence" value="ECO:0007669"/>
    <property type="project" value="InterPro"/>
</dbReference>
<comment type="caution">
    <text evidence="7">The sequence shown here is derived from an EMBL/GenBank/DDBJ whole genome shotgun (WGS) entry which is preliminary data.</text>
</comment>
<evidence type="ECO:0000256" key="4">
    <source>
        <dbReference type="PROSITE-ProRule" id="PRU00277"/>
    </source>
</evidence>
<evidence type="ECO:0000259" key="6">
    <source>
        <dbReference type="PROSITE" id="PS50059"/>
    </source>
</evidence>
<comment type="catalytic activity">
    <reaction evidence="1 4">
        <text>[protein]-peptidylproline (omega=180) = [protein]-peptidylproline (omega=0)</text>
        <dbReference type="Rhea" id="RHEA:16237"/>
        <dbReference type="Rhea" id="RHEA-COMP:10747"/>
        <dbReference type="Rhea" id="RHEA-COMP:10748"/>
        <dbReference type="ChEBI" id="CHEBI:83833"/>
        <dbReference type="ChEBI" id="CHEBI:83834"/>
        <dbReference type="EC" id="5.2.1.8"/>
    </reaction>
</comment>
<name>A0A4Q0PIJ8_9FLAO</name>
<dbReference type="EC" id="5.2.1.8" evidence="2 4"/>
<evidence type="ECO:0000256" key="2">
    <source>
        <dbReference type="ARBA" id="ARBA00013194"/>
    </source>
</evidence>
<dbReference type="InterPro" id="IPR046357">
    <property type="entry name" value="PPIase_dom_sf"/>
</dbReference>
<keyword evidence="3 4" id="KW-0697">Rotamase</keyword>
<dbReference type="SUPFAM" id="SSF103647">
    <property type="entry name" value="TSP type-3 repeat"/>
    <property type="match status" value="1"/>
</dbReference>
<dbReference type="PROSITE" id="PS51257">
    <property type="entry name" value="PROKAR_LIPOPROTEIN"/>
    <property type="match status" value="1"/>
</dbReference>
<dbReference type="AlphaFoldDB" id="A0A4Q0PIJ8"/>
<keyword evidence="8" id="KW-1185">Reference proteome</keyword>
<gene>
    <name evidence="7" type="ORF">DSM02_560</name>
</gene>
<feature type="compositionally biased region" description="Acidic residues" evidence="5">
    <location>
        <begin position="302"/>
        <end position="316"/>
    </location>
</feature>
<feature type="domain" description="PPIase FKBP-type" evidence="6">
    <location>
        <begin position="122"/>
        <end position="234"/>
    </location>
</feature>
<organism evidence="7 8">
    <name type="scientific">Leeuwenhoekiella polynyae</name>
    <dbReference type="NCBI Taxonomy" id="1550906"/>
    <lineage>
        <taxon>Bacteria</taxon>
        <taxon>Pseudomonadati</taxon>
        <taxon>Bacteroidota</taxon>
        <taxon>Flavobacteriia</taxon>
        <taxon>Flavobacteriales</taxon>
        <taxon>Flavobacteriaceae</taxon>
        <taxon>Leeuwenhoekiella</taxon>
    </lineage>
</organism>
<feature type="region of interest" description="Disordered" evidence="5">
    <location>
        <begin position="257"/>
        <end position="316"/>
    </location>
</feature>
<dbReference type="Proteomes" id="UP000289859">
    <property type="component" value="Unassembled WGS sequence"/>
</dbReference>
<accession>A0A4Q0PIJ8</accession>
<evidence type="ECO:0000256" key="1">
    <source>
        <dbReference type="ARBA" id="ARBA00000971"/>
    </source>
</evidence>
<dbReference type="InterPro" id="IPR001179">
    <property type="entry name" value="PPIase_FKBP_dom"/>
</dbReference>
<keyword evidence="4" id="KW-0413">Isomerase</keyword>
<proteinExistence type="predicted"/>
<dbReference type="OrthoDB" id="1424215at2"/>
<evidence type="ECO:0000313" key="7">
    <source>
        <dbReference type="EMBL" id="RXG26560.1"/>
    </source>
</evidence>
<sequence>MMNMVRNVLVAALGLLIIVSCKKDDDGGPTVEPPRDFGEVALESQEIFEAFLSTHFYNYEEFETEAQDFDYKIRFDTISGANSDKTSLMEQVIVKTIKRGGVDHKLYVLVAREGEGVKPHFADSTLVNYEGNVPYKNKFDFSVTPVWEDLASAAPAAELYTQTPNYLDGFANALPEFGVATEVGIGADGSTTYSNDYGIGAIFIPTGLAYYNSRSGTIAPYENLIFKIELIAFKETDHDRDGIPSYLEDINGNNYVNDLGDDTDGDRVPDYLDTDDDGDGTPTREEINLDEDGNLILPFPDSDNDGVPDYLDPDIS</sequence>
<dbReference type="EMBL" id="QOVK01000001">
    <property type="protein sequence ID" value="RXG26560.1"/>
    <property type="molecule type" value="Genomic_DNA"/>
</dbReference>
<evidence type="ECO:0000256" key="3">
    <source>
        <dbReference type="ARBA" id="ARBA00023110"/>
    </source>
</evidence>
<dbReference type="PROSITE" id="PS50059">
    <property type="entry name" value="FKBP_PPIASE"/>
    <property type="match status" value="1"/>
</dbReference>
<protein>
    <recommendedName>
        <fullName evidence="2 4">peptidylprolyl isomerase</fullName>
        <ecNumber evidence="2 4">5.2.1.8</ecNumber>
    </recommendedName>
</protein>
<evidence type="ECO:0000313" key="8">
    <source>
        <dbReference type="Proteomes" id="UP000289859"/>
    </source>
</evidence>
<evidence type="ECO:0000256" key="5">
    <source>
        <dbReference type="SAM" id="MobiDB-lite"/>
    </source>
</evidence>